<proteinExistence type="predicted"/>
<dbReference type="AlphaFoldDB" id="A0AA41XDM5"/>
<reference evidence="2" key="1">
    <citation type="submission" date="2022-08" db="EMBL/GenBank/DDBJ databases">
        <authorList>
            <person name="Deng Y."/>
            <person name="Han X.-F."/>
            <person name="Zhang Y.-Q."/>
        </authorList>
    </citation>
    <scope>NUCLEOTIDE SEQUENCE</scope>
    <source>
        <strain evidence="2">CPCC 203407</strain>
    </source>
</reference>
<accession>A0AA41XDM5</accession>
<organism evidence="2 3">
    <name type="scientific">Herbiconiux oxytropis</name>
    <dbReference type="NCBI Taxonomy" id="2970915"/>
    <lineage>
        <taxon>Bacteria</taxon>
        <taxon>Bacillati</taxon>
        <taxon>Actinomycetota</taxon>
        <taxon>Actinomycetes</taxon>
        <taxon>Micrococcales</taxon>
        <taxon>Microbacteriaceae</taxon>
        <taxon>Herbiconiux</taxon>
    </lineage>
</organism>
<feature type="transmembrane region" description="Helical" evidence="1">
    <location>
        <begin position="36"/>
        <end position="59"/>
    </location>
</feature>
<keyword evidence="1" id="KW-0472">Membrane</keyword>
<evidence type="ECO:0000256" key="1">
    <source>
        <dbReference type="SAM" id="Phobius"/>
    </source>
</evidence>
<dbReference type="EMBL" id="JANLCK010000004">
    <property type="protein sequence ID" value="MCS5726252.1"/>
    <property type="molecule type" value="Genomic_DNA"/>
</dbReference>
<gene>
    <name evidence="2" type="ORF">N1028_10145</name>
</gene>
<keyword evidence="1" id="KW-0812">Transmembrane</keyword>
<protein>
    <submittedName>
        <fullName evidence="2">Uncharacterized protein</fullName>
    </submittedName>
</protein>
<comment type="caution">
    <text evidence="2">The sequence shown here is derived from an EMBL/GenBank/DDBJ whole genome shotgun (WGS) entry which is preliminary data.</text>
</comment>
<dbReference type="Proteomes" id="UP001165587">
    <property type="component" value="Unassembled WGS sequence"/>
</dbReference>
<evidence type="ECO:0000313" key="2">
    <source>
        <dbReference type="EMBL" id="MCS5726252.1"/>
    </source>
</evidence>
<name>A0AA41XDM5_9MICO</name>
<evidence type="ECO:0000313" key="3">
    <source>
        <dbReference type="Proteomes" id="UP001165587"/>
    </source>
</evidence>
<keyword evidence="1" id="KW-1133">Transmembrane helix</keyword>
<dbReference type="RefSeq" id="WP_259527658.1">
    <property type="nucleotide sequence ID" value="NZ_JANLCK010000004.1"/>
</dbReference>
<keyword evidence="3" id="KW-1185">Reference proteome</keyword>
<sequence length="193" mass="20174">MSTGDDERGASLRNLRLVPARKLPKLPPRGERWAGLLRPATFVALGVAAVLVAVVWIGVSTARTGVPTTLEGVTAEVTDEVDTLLTLLPGGATTVSDDSVVQECPDGSPEEQFALERTVTATGIASAEDWAREVRAAYEERGWSVAAEGIGGGGVRVSLVGTNLVPLRVSVRPLDGGLRISLSSESRCTGAER</sequence>